<evidence type="ECO:0000259" key="5">
    <source>
        <dbReference type="PROSITE" id="PS50240"/>
    </source>
</evidence>
<dbReference type="InterPro" id="IPR018114">
    <property type="entry name" value="TRYPSIN_HIS"/>
</dbReference>
<dbReference type="Proteomes" id="UP000187455">
    <property type="component" value="Unassembled WGS sequence"/>
</dbReference>
<dbReference type="SMART" id="SM00020">
    <property type="entry name" value="Tryp_SPc"/>
    <property type="match status" value="1"/>
</dbReference>
<dbReference type="GO" id="GO:0004252">
    <property type="term" value="F:serine-type endopeptidase activity"/>
    <property type="evidence" value="ECO:0007669"/>
    <property type="project" value="InterPro"/>
</dbReference>
<dbReference type="InterPro" id="IPR001254">
    <property type="entry name" value="Trypsin_dom"/>
</dbReference>
<dbReference type="GO" id="GO:0006508">
    <property type="term" value="P:proteolysis"/>
    <property type="evidence" value="ECO:0007669"/>
    <property type="project" value="UniProtKB-KW"/>
</dbReference>
<accession>A0A1R0GWI9</accession>
<comment type="similarity">
    <text evidence="1">Belongs to the peptidase S1 family.</text>
</comment>
<evidence type="ECO:0000256" key="3">
    <source>
        <dbReference type="RuleBase" id="RU363034"/>
    </source>
</evidence>
<dbReference type="PROSITE" id="PS00135">
    <property type="entry name" value="TRYPSIN_SER"/>
    <property type="match status" value="1"/>
</dbReference>
<dbReference type="InterPro" id="IPR009003">
    <property type="entry name" value="Peptidase_S1_PA"/>
</dbReference>
<dbReference type="Pfam" id="PF00089">
    <property type="entry name" value="Trypsin"/>
    <property type="match status" value="1"/>
</dbReference>
<dbReference type="OrthoDB" id="6380398at2759"/>
<dbReference type="AlphaFoldDB" id="A0A1R0GWI9"/>
<dbReference type="Gene3D" id="2.40.10.10">
    <property type="entry name" value="Trypsin-like serine proteases"/>
    <property type="match status" value="1"/>
</dbReference>
<name>A0A1R0GWI9_9FUNG</name>
<dbReference type="STRING" id="133383.A0A1R0GWI9"/>
<evidence type="ECO:0000313" key="6">
    <source>
        <dbReference type="EMBL" id="OLY81253.1"/>
    </source>
</evidence>
<dbReference type="EMBL" id="LSSL01002624">
    <property type="protein sequence ID" value="OLY81253.1"/>
    <property type="molecule type" value="Genomic_DNA"/>
</dbReference>
<dbReference type="PANTHER" id="PTHR24276:SF98">
    <property type="entry name" value="FI18310P1-RELATED"/>
    <property type="match status" value="1"/>
</dbReference>
<reference evidence="6" key="2">
    <citation type="submission" date="2017-01" db="EMBL/GenBank/DDBJ databases">
        <authorList>
            <person name="Mah S.A."/>
            <person name="Swanson W.J."/>
            <person name="Moy G.W."/>
            <person name="Vacquier V.D."/>
        </authorList>
    </citation>
    <scope>NUCLEOTIDE SEQUENCE</scope>
    <source>
        <strain evidence="6">ALG-7-W6</strain>
    </source>
</reference>
<dbReference type="PANTHER" id="PTHR24276">
    <property type="entry name" value="POLYSERASE-RELATED"/>
    <property type="match status" value="1"/>
</dbReference>
<keyword evidence="8" id="KW-1185">Reference proteome</keyword>
<dbReference type="PRINTS" id="PR00722">
    <property type="entry name" value="CHYMOTRYPSIN"/>
</dbReference>
<proteinExistence type="inferred from homology"/>
<dbReference type="InterPro" id="IPR050430">
    <property type="entry name" value="Peptidase_S1"/>
</dbReference>
<sequence length="298" mass="32323">MRFSFSIFILAFIVNFVYSEYVIYSSPQTSSEGSEGIVSSIINGVVTGTNYYPYIAQLFITKDQGKSMIFECTAELIGEQYILTAAHCVNYDNRTVIPVEMIKINVGSSYLATSSDIGNFYNVTDVYSAGFDKSTANDIVLLKLDKKVPSDVATPTKVYPYKITTNLPVEVAGFGSTFYAGPSSKVLLRALVTVSDSTNCSTFNSDWANNSGPLVCSISPSGNDSCNGDSGGPLVAKLNGKRVLVGTVSWGRNMNPNSPINCGTNNVSYYVRTAYFVKWIASVMNVDYNTLIEIVNSS</sequence>
<organism evidence="6 8">
    <name type="scientific">Smittium mucronatum</name>
    <dbReference type="NCBI Taxonomy" id="133383"/>
    <lineage>
        <taxon>Eukaryota</taxon>
        <taxon>Fungi</taxon>
        <taxon>Fungi incertae sedis</taxon>
        <taxon>Zoopagomycota</taxon>
        <taxon>Kickxellomycotina</taxon>
        <taxon>Harpellomycetes</taxon>
        <taxon>Harpellales</taxon>
        <taxon>Legeriomycetaceae</taxon>
        <taxon>Smittium</taxon>
    </lineage>
</organism>
<keyword evidence="3" id="KW-0645">Protease</keyword>
<feature type="chain" id="PRO_5015068856" evidence="4">
    <location>
        <begin position="20"/>
        <end position="298"/>
    </location>
</feature>
<evidence type="ECO:0000256" key="2">
    <source>
        <dbReference type="ARBA" id="ARBA00023157"/>
    </source>
</evidence>
<gene>
    <name evidence="7" type="ORF">AYI68_g4014</name>
    <name evidence="6" type="ORF">AYI68_g4639</name>
</gene>
<keyword evidence="3" id="KW-0720">Serine protease</keyword>
<dbReference type="InterPro" id="IPR043504">
    <property type="entry name" value="Peptidase_S1_PA_chymotrypsin"/>
</dbReference>
<dbReference type="InterPro" id="IPR033116">
    <property type="entry name" value="TRYPSIN_SER"/>
</dbReference>
<keyword evidence="4" id="KW-0732">Signal</keyword>
<protein>
    <submittedName>
        <fullName evidence="6">Clotting factor B</fullName>
    </submittedName>
</protein>
<dbReference type="SUPFAM" id="SSF50494">
    <property type="entry name" value="Trypsin-like serine proteases"/>
    <property type="match status" value="1"/>
</dbReference>
<evidence type="ECO:0000313" key="7">
    <source>
        <dbReference type="EMBL" id="OLY81873.1"/>
    </source>
</evidence>
<keyword evidence="2" id="KW-1015">Disulfide bond</keyword>
<dbReference type="InterPro" id="IPR001314">
    <property type="entry name" value="Peptidase_S1A"/>
</dbReference>
<keyword evidence="3" id="KW-0378">Hydrolase</keyword>
<dbReference type="EMBL" id="LSSL01002099">
    <property type="protein sequence ID" value="OLY81873.1"/>
    <property type="molecule type" value="Genomic_DNA"/>
</dbReference>
<evidence type="ECO:0000313" key="8">
    <source>
        <dbReference type="Proteomes" id="UP000187455"/>
    </source>
</evidence>
<dbReference type="PROSITE" id="PS50240">
    <property type="entry name" value="TRYPSIN_DOM"/>
    <property type="match status" value="1"/>
</dbReference>
<evidence type="ECO:0000256" key="1">
    <source>
        <dbReference type="ARBA" id="ARBA00007664"/>
    </source>
</evidence>
<comment type="caution">
    <text evidence="6">The sequence shown here is derived from an EMBL/GenBank/DDBJ whole genome shotgun (WGS) entry which is preliminary data.</text>
</comment>
<feature type="signal peptide" evidence="4">
    <location>
        <begin position="1"/>
        <end position="19"/>
    </location>
</feature>
<reference evidence="6 8" key="1">
    <citation type="journal article" date="2016" name="Mol. Biol. Evol.">
        <title>Genome-Wide Survey of Gut Fungi (Harpellales) Reveals the First Horizontally Transferred Ubiquitin Gene from a Mosquito Host.</title>
        <authorList>
            <person name="Wang Y."/>
            <person name="White M.M."/>
            <person name="Kvist S."/>
            <person name="Moncalvo J.M."/>
        </authorList>
    </citation>
    <scope>NUCLEOTIDE SEQUENCE [LARGE SCALE GENOMIC DNA]</scope>
    <source>
        <strain evidence="6 8">ALG-7-W6</strain>
    </source>
</reference>
<feature type="domain" description="Peptidase S1" evidence="5">
    <location>
        <begin position="41"/>
        <end position="285"/>
    </location>
</feature>
<evidence type="ECO:0000256" key="4">
    <source>
        <dbReference type="SAM" id="SignalP"/>
    </source>
</evidence>
<dbReference type="CDD" id="cd00190">
    <property type="entry name" value="Tryp_SPc"/>
    <property type="match status" value="1"/>
</dbReference>
<dbReference type="PROSITE" id="PS00134">
    <property type="entry name" value="TRYPSIN_HIS"/>
    <property type="match status" value="1"/>
</dbReference>